<dbReference type="Gene3D" id="1.20.1250.20">
    <property type="entry name" value="MFS general substrate transporter like domains"/>
    <property type="match status" value="1"/>
</dbReference>
<feature type="transmembrane region" description="Helical" evidence="6">
    <location>
        <begin position="361"/>
        <end position="382"/>
    </location>
</feature>
<feature type="transmembrane region" description="Helical" evidence="6">
    <location>
        <begin position="209"/>
        <end position="229"/>
    </location>
</feature>
<feature type="transmembrane region" description="Helical" evidence="6">
    <location>
        <begin position="181"/>
        <end position="203"/>
    </location>
</feature>
<dbReference type="AlphaFoldDB" id="A0AA40DXF1"/>
<name>A0AA40DXF1_9PEZI</name>
<dbReference type="SUPFAM" id="SSF103473">
    <property type="entry name" value="MFS general substrate transporter"/>
    <property type="match status" value="1"/>
</dbReference>
<dbReference type="EMBL" id="JAUKUA010000004">
    <property type="protein sequence ID" value="KAK0715233.1"/>
    <property type="molecule type" value="Genomic_DNA"/>
</dbReference>
<feature type="transmembrane region" description="Helical" evidence="6">
    <location>
        <begin position="318"/>
        <end position="340"/>
    </location>
</feature>
<gene>
    <name evidence="7" type="ORF">B0H67DRAFT_645010</name>
</gene>
<keyword evidence="2 6" id="KW-0812">Transmembrane</keyword>
<sequence>MDAERRPLLPPTSSQPTPVPVPEPTSTSANAHKARRQTILILICMSIVAADFAIFLSYAPQLAILESLICRDLRNLRDLRDAATTTTTAAQESFCKSPLVQGNIVLLTGWKDTFDTIPGIVLALPYGYAADRVGRKPVLLLSLTGLILEELSAVGGGPQIATLMAYAMVRDLFPAAQCASIFFLIGAAIIIGEVLAGPLSALMMLWTPWFPMLAGFGLQLVAFLAAAAIPETMPSLGDNAVPPSTINVDRSPSVTETSSHLKWTHSQWLRRKWTSMERSGLMSTNVLCVLGSFLMASVGRQALQLIVQYASKRFSWSIAGASLVITFKALVNLVALVFLLPRLSSVLSKRMSATGKDHVMVQGSAWLLTAGALIMGISAYPAPW</sequence>
<evidence type="ECO:0008006" key="9">
    <source>
        <dbReference type="Google" id="ProtNLM"/>
    </source>
</evidence>
<evidence type="ECO:0000256" key="6">
    <source>
        <dbReference type="SAM" id="Phobius"/>
    </source>
</evidence>
<evidence type="ECO:0000256" key="1">
    <source>
        <dbReference type="ARBA" id="ARBA00004141"/>
    </source>
</evidence>
<dbReference type="PANTHER" id="PTHR23507:SF1">
    <property type="entry name" value="FI18259P1-RELATED"/>
    <property type="match status" value="1"/>
</dbReference>
<dbReference type="PANTHER" id="PTHR23507">
    <property type="entry name" value="ZGC:174356"/>
    <property type="match status" value="1"/>
</dbReference>
<evidence type="ECO:0000313" key="8">
    <source>
        <dbReference type="Proteomes" id="UP001172102"/>
    </source>
</evidence>
<feature type="transmembrane region" description="Helical" evidence="6">
    <location>
        <begin position="39"/>
        <end position="59"/>
    </location>
</feature>
<keyword evidence="3 6" id="KW-1133">Transmembrane helix</keyword>
<evidence type="ECO:0000256" key="2">
    <source>
        <dbReference type="ARBA" id="ARBA00022692"/>
    </source>
</evidence>
<evidence type="ECO:0000256" key="4">
    <source>
        <dbReference type="ARBA" id="ARBA00023136"/>
    </source>
</evidence>
<feature type="region of interest" description="Disordered" evidence="5">
    <location>
        <begin position="1"/>
        <end position="30"/>
    </location>
</feature>
<proteinExistence type="predicted"/>
<dbReference type="GO" id="GO:0016020">
    <property type="term" value="C:membrane"/>
    <property type="evidence" value="ECO:0007669"/>
    <property type="project" value="UniProtKB-SubCell"/>
</dbReference>
<comment type="caution">
    <text evidence="7">The sequence shown here is derived from an EMBL/GenBank/DDBJ whole genome shotgun (WGS) entry which is preliminary data.</text>
</comment>
<keyword evidence="4 6" id="KW-0472">Membrane</keyword>
<dbReference type="Proteomes" id="UP001172102">
    <property type="component" value="Unassembled WGS sequence"/>
</dbReference>
<dbReference type="GO" id="GO:0022857">
    <property type="term" value="F:transmembrane transporter activity"/>
    <property type="evidence" value="ECO:0007669"/>
    <property type="project" value="TreeGrafter"/>
</dbReference>
<accession>A0AA40DXF1</accession>
<organism evidence="7 8">
    <name type="scientific">Lasiosphaeris hirsuta</name>
    <dbReference type="NCBI Taxonomy" id="260670"/>
    <lineage>
        <taxon>Eukaryota</taxon>
        <taxon>Fungi</taxon>
        <taxon>Dikarya</taxon>
        <taxon>Ascomycota</taxon>
        <taxon>Pezizomycotina</taxon>
        <taxon>Sordariomycetes</taxon>
        <taxon>Sordariomycetidae</taxon>
        <taxon>Sordariales</taxon>
        <taxon>Lasiosphaeriaceae</taxon>
        <taxon>Lasiosphaeris</taxon>
    </lineage>
</organism>
<feature type="transmembrane region" description="Helical" evidence="6">
    <location>
        <begin position="280"/>
        <end position="298"/>
    </location>
</feature>
<evidence type="ECO:0000256" key="5">
    <source>
        <dbReference type="SAM" id="MobiDB-lite"/>
    </source>
</evidence>
<evidence type="ECO:0000256" key="3">
    <source>
        <dbReference type="ARBA" id="ARBA00022989"/>
    </source>
</evidence>
<reference evidence="7" key="1">
    <citation type="submission" date="2023-06" db="EMBL/GenBank/DDBJ databases">
        <title>Genome-scale phylogeny and comparative genomics of the fungal order Sordariales.</title>
        <authorList>
            <consortium name="Lawrence Berkeley National Laboratory"/>
            <person name="Hensen N."/>
            <person name="Bonometti L."/>
            <person name="Westerberg I."/>
            <person name="Brannstrom I.O."/>
            <person name="Guillou S."/>
            <person name="Cros-Aarteil S."/>
            <person name="Calhoun S."/>
            <person name="Haridas S."/>
            <person name="Kuo A."/>
            <person name="Mondo S."/>
            <person name="Pangilinan J."/>
            <person name="Riley R."/>
            <person name="Labutti K."/>
            <person name="Andreopoulos B."/>
            <person name="Lipzen A."/>
            <person name="Chen C."/>
            <person name="Yanf M."/>
            <person name="Daum C."/>
            <person name="Ng V."/>
            <person name="Clum A."/>
            <person name="Steindorff A."/>
            <person name="Ohm R."/>
            <person name="Martin F."/>
            <person name="Silar P."/>
            <person name="Natvig D."/>
            <person name="Lalanne C."/>
            <person name="Gautier V."/>
            <person name="Ament-Velasquez S.L."/>
            <person name="Kruys A."/>
            <person name="Hutchinson M.I."/>
            <person name="Powell A.J."/>
            <person name="Barry K."/>
            <person name="Miller A.N."/>
            <person name="Grigoriev I.V."/>
            <person name="Debuchy R."/>
            <person name="Gladieux P."/>
            <person name="Thoren M.H."/>
            <person name="Johannesson H."/>
        </authorList>
    </citation>
    <scope>NUCLEOTIDE SEQUENCE</scope>
    <source>
        <strain evidence="7">SMH4607-1</strain>
    </source>
</reference>
<keyword evidence="8" id="KW-1185">Reference proteome</keyword>
<evidence type="ECO:0000313" key="7">
    <source>
        <dbReference type="EMBL" id="KAK0715233.1"/>
    </source>
</evidence>
<dbReference type="InterPro" id="IPR036259">
    <property type="entry name" value="MFS_trans_sf"/>
</dbReference>
<comment type="subcellular location">
    <subcellularLocation>
        <location evidence="1">Membrane</location>
        <topology evidence="1">Multi-pass membrane protein</topology>
    </subcellularLocation>
</comment>
<protein>
    <recommendedName>
        <fullName evidence="9">MFS transporter</fullName>
    </recommendedName>
</protein>